<protein>
    <submittedName>
        <fullName evidence="1">Uncharacterized protein</fullName>
    </submittedName>
</protein>
<accession>A0A0E9X5I1</accession>
<dbReference type="AlphaFoldDB" id="A0A0E9X5I1"/>
<reference evidence="1" key="1">
    <citation type="submission" date="2014-11" db="EMBL/GenBank/DDBJ databases">
        <authorList>
            <person name="Amaro Gonzalez C."/>
        </authorList>
    </citation>
    <scope>NUCLEOTIDE SEQUENCE</scope>
</reference>
<sequence>MAENGEKSTLLLKDVKGIDTSYNREFALRSLLCILVSWYFQLHCPCVFI</sequence>
<dbReference type="EMBL" id="GBXM01010738">
    <property type="protein sequence ID" value="JAH97839.1"/>
    <property type="molecule type" value="Transcribed_RNA"/>
</dbReference>
<reference evidence="1" key="2">
    <citation type="journal article" date="2015" name="Fish Shellfish Immunol.">
        <title>Early steps in the European eel (Anguilla anguilla)-Vibrio vulnificus interaction in the gills: Role of the RtxA13 toxin.</title>
        <authorList>
            <person name="Callol A."/>
            <person name="Pajuelo D."/>
            <person name="Ebbesson L."/>
            <person name="Teles M."/>
            <person name="MacKenzie S."/>
            <person name="Amaro C."/>
        </authorList>
    </citation>
    <scope>NUCLEOTIDE SEQUENCE</scope>
</reference>
<name>A0A0E9X5I1_ANGAN</name>
<proteinExistence type="predicted"/>
<evidence type="ECO:0000313" key="1">
    <source>
        <dbReference type="EMBL" id="JAH97839.1"/>
    </source>
</evidence>
<organism evidence="1">
    <name type="scientific">Anguilla anguilla</name>
    <name type="common">European freshwater eel</name>
    <name type="synonym">Muraena anguilla</name>
    <dbReference type="NCBI Taxonomy" id="7936"/>
    <lineage>
        <taxon>Eukaryota</taxon>
        <taxon>Metazoa</taxon>
        <taxon>Chordata</taxon>
        <taxon>Craniata</taxon>
        <taxon>Vertebrata</taxon>
        <taxon>Euteleostomi</taxon>
        <taxon>Actinopterygii</taxon>
        <taxon>Neopterygii</taxon>
        <taxon>Teleostei</taxon>
        <taxon>Anguilliformes</taxon>
        <taxon>Anguillidae</taxon>
        <taxon>Anguilla</taxon>
    </lineage>
</organism>